<keyword evidence="3" id="KW-1003">Cell membrane</keyword>
<dbReference type="CDD" id="cd06261">
    <property type="entry name" value="TM_PBP2"/>
    <property type="match status" value="1"/>
</dbReference>
<sequence>MKKYRGLIFVLPVIILVLFIVVLPIITMLNNSLRDVRFGFEKNPAFTGLKNYLDLLEDETFIDSIGKSFLWTAENLLIQLTVPLLLALLLNRKGRFYQFVRSVLLIPWILPMVVVSIVWRWLLEPNIGYVNYLIKGLGLPLVNFLGSTSLAFHILVLINSWHFIPFGTILMLAALSTIPTSLYDAAKVDGANSFRRLIHITFPLIGRIIWFVGLLAFMWSFNTFDLIWLTTQGGPANSTMTLPTYIYKLAFKTYEAGRASAAALISTLILIGVAVIYFIVFTPREKKGVA</sequence>
<organism evidence="9">
    <name type="scientific">Kosmotoga arenicorallina</name>
    <dbReference type="NCBI Taxonomy" id="688066"/>
    <lineage>
        <taxon>Bacteria</taxon>
        <taxon>Thermotogati</taxon>
        <taxon>Thermotogota</taxon>
        <taxon>Thermotogae</taxon>
        <taxon>Kosmotogales</taxon>
        <taxon>Kosmotogaceae</taxon>
        <taxon>Kosmotoga</taxon>
    </lineage>
</organism>
<keyword evidence="4 7" id="KW-0812">Transmembrane</keyword>
<protein>
    <submittedName>
        <fullName evidence="9">Sugar ABC transporter permease</fullName>
    </submittedName>
</protein>
<feature type="transmembrane region" description="Helical" evidence="7">
    <location>
        <begin position="259"/>
        <end position="280"/>
    </location>
</feature>
<dbReference type="Proteomes" id="UP000886129">
    <property type="component" value="Unassembled WGS sequence"/>
</dbReference>
<feature type="transmembrane region" description="Helical" evidence="7">
    <location>
        <begin position="150"/>
        <end position="176"/>
    </location>
</feature>
<dbReference type="InterPro" id="IPR000515">
    <property type="entry name" value="MetI-like"/>
</dbReference>
<reference evidence="9" key="1">
    <citation type="journal article" date="2020" name="mSystems">
        <title>Genome- and Community-Level Interaction Insights into Carbon Utilization and Element Cycling Functions of Hydrothermarchaeota in Hydrothermal Sediment.</title>
        <authorList>
            <person name="Zhou Z."/>
            <person name="Liu Y."/>
            <person name="Xu W."/>
            <person name="Pan J."/>
            <person name="Luo Z.H."/>
            <person name="Li M."/>
        </authorList>
    </citation>
    <scope>NUCLEOTIDE SEQUENCE [LARGE SCALE GENOMIC DNA]</scope>
    <source>
        <strain evidence="9">HyVt-80</strain>
    </source>
</reference>
<dbReference type="PROSITE" id="PS50928">
    <property type="entry name" value="ABC_TM1"/>
    <property type="match status" value="1"/>
</dbReference>
<comment type="subcellular location">
    <subcellularLocation>
        <location evidence="1 7">Cell membrane</location>
        <topology evidence="1 7">Multi-pass membrane protein</topology>
    </subcellularLocation>
</comment>
<gene>
    <name evidence="9" type="ORF">ENL26_00660</name>
</gene>
<dbReference type="PANTHER" id="PTHR43005:SF1">
    <property type="entry name" value="SPERMIDINE_PUTRESCINE TRANSPORT SYSTEM PERMEASE PROTEIN"/>
    <property type="match status" value="1"/>
</dbReference>
<dbReference type="SUPFAM" id="SSF161098">
    <property type="entry name" value="MetI-like"/>
    <property type="match status" value="1"/>
</dbReference>
<accession>A0A7C5I0N8</accession>
<dbReference type="GO" id="GO:0055085">
    <property type="term" value="P:transmembrane transport"/>
    <property type="evidence" value="ECO:0007669"/>
    <property type="project" value="InterPro"/>
</dbReference>
<keyword evidence="2 7" id="KW-0813">Transport</keyword>
<dbReference type="Gene3D" id="1.10.3720.10">
    <property type="entry name" value="MetI-like"/>
    <property type="match status" value="1"/>
</dbReference>
<dbReference type="Pfam" id="PF00528">
    <property type="entry name" value="BPD_transp_1"/>
    <property type="match status" value="1"/>
</dbReference>
<evidence type="ECO:0000256" key="6">
    <source>
        <dbReference type="ARBA" id="ARBA00023136"/>
    </source>
</evidence>
<feature type="transmembrane region" description="Helical" evidence="7">
    <location>
        <begin position="69"/>
        <end position="90"/>
    </location>
</feature>
<name>A0A7C5I0N8_9BACT</name>
<keyword evidence="5 7" id="KW-1133">Transmembrane helix</keyword>
<evidence type="ECO:0000313" key="9">
    <source>
        <dbReference type="EMBL" id="HHF08270.1"/>
    </source>
</evidence>
<evidence type="ECO:0000256" key="5">
    <source>
        <dbReference type="ARBA" id="ARBA00022989"/>
    </source>
</evidence>
<feature type="transmembrane region" description="Helical" evidence="7">
    <location>
        <begin position="7"/>
        <end position="29"/>
    </location>
</feature>
<evidence type="ECO:0000256" key="4">
    <source>
        <dbReference type="ARBA" id="ARBA00022692"/>
    </source>
</evidence>
<dbReference type="EMBL" id="DRTH01000034">
    <property type="protein sequence ID" value="HHF08270.1"/>
    <property type="molecule type" value="Genomic_DNA"/>
</dbReference>
<feature type="transmembrane region" description="Helical" evidence="7">
    <location>
        <begin position="197"/>
        <end position="219"/>
    </location>
</feature>
<dbReference type="GO" id="GO:0005886">
    <property type="term" value="C:plasma membrane"/>
    <property type="evidence" value="ECO:0007669"/>
    <property type="project" value="UniProtKB-SubCell"/>
</dbReference>
<comment type="similarity">
    <text evidence="7">Belongs to the binding-protein-dependent transport system permease family.</text>
</comment>
<evidence type="ECO:0000256" key="2">
    <source>
        <dbReference type="ARBA" id="ARBA00022448"/>
    </source>
</evidence>
<evidence type="ECO:0000256" key="7">
    <source>
        <dbReference type="RuleBase" id="RU363032"/>
    </source>
</evidence>
<evidence type="ECO:0000256" key="3">
    <source>
        <dbReference type="ARBA" id="ARBA00022475"/>
    </source>
</evidence>
<evidence type="ECO:0000256" key="1">
    <source>
        <dbReference type="ARBA" id="ARBA00004651"/>
    </source>
</evidence>
<feature type="transmembrane region" description="Helical" evidence="7">
    <location>
        <begin position="102"/>
        <end position="122"/>
    </location>
</feature>
<feature type="domain" description="ABC transmembrane type-1" evidence="8">
    <location>
        <begin position="65"/>
        <end position="277"/>
    </location>
</feature>
<dbReference type="InterPro" id="IPR035906">
    <property type="entry name" value="MetI-like_sf"/>
</dbReference>
<proteinExistence type="inferred from homology"/>
<dbReference type="PANTHER" id="PTHR43005">
    <property type="entry name" value="BLR7065 PROTEIN"/>
    <property type="match status" value="1"/>
</dbReference>
<dbReference type="AlphaFoldDB" id="A0A7C5I0N8"/>
<keyword evidence="6 7" id="KW-0472">Membrane</keyword>
<evidence type="ECO:0000259" key="8">
    <source>
        <dbReference type="PROSITE" id="PS50928"/>
    </source>
</evidence>
<comment type="caution">
    <text evidence="9">The sequence shown here is derived from an EMBL/GenBank/DDBJ whole genome shotgun (WGS) entry which is preliminary data.</text>
</comment>